<feature type="non-terminal residue" evidence="6">
    <location>
        <position position="1"/>
    </location>
</feature>
<sequence>WAIRNELRRRYKWYSLKYSQGKEGGDFTEARPGELREAVYETILSIDELEQAKNPVQIQDIALNPEQKFEFFELKEAICEAMTYLSYKERIVLELRFYKNKKVREIADELDVTSSRITKIIQLSLDKIKAHLIEKEII</sequence>
<gene>
    <name evidence="6" type="ORF">S06H3_42334</name>
</gene>
<dbReference type="PANTHER" id="PTHR30385:SF7">
    <property type="entry name" value="RNA POLYMERASE SIGMA FACTOR FLIA"/>
    <property type="match status" value="1"/>
</dbReference>
<name>X1Q3M1_9ZZZZ</name>
<evidence type="ECO:0000259" key="5">
    <source>
        <dbReference type="Pfam" id="PF04545"/>
    </source>
</evidence>
<dbReference type="Pfam" id="PF04545">
    <property type="entry name" value="Sigma70_r4"/>
    <property type="match status" value="1"/>
</dbReference>
<keyword evidence="3" id="KW-0238">DNA-binding</keyword>
<keyword evidence="2" id="KW-0731">Sigma factor</keyword>
<dbReference type="Gene3D" id="1.20.140.160">
    <property type="match status" value="1"/>
</dbReference>
<evidence type="ECO:0000313" key="6">
    <source>
        <dbReference type="EMBL" id="GAI37839.1"/>
    </source>
</evidence>
<dbReference type="PANTHER" id="PTHR30385">
    <property type="entry name" value="SIGMA FACTOR F FLAGELLAR"/>
    <property type="match status" value="1"/>
</dbReference>
<keyword evidence="4" id="KW-0804">Transcription</keyword>
<dbReference type="GO" id="GO:0003677">
    <property type="term" value="F:DNA binding"/>
    <property type="evidence" value="ECO:0007669"/>
    <property type="project" value="UniProtKB-KW"/>
</dbReference>
<evidence type="ECO:0000256" key="3">
    <source>
        <dbReference type="ARBA" id="ARBA00023125"/>
    </source>
</evidence>
<proteinExistence type="predicted"/>
<dbReference type="NCBIfam" id="TIGR02937">
    <property type="entry name" value="sigma70-ECF"/>
    <property type="match status" value="1"/>
</dbReference>
<comment type="caution">
    <text evidence="6">The sequence shown here is derived from an EMBL/GenBank/DDBJ whole genome shotgun (WGS) entry which is preliminary data.</text>
</comment>
<accession>X1Q3M1</accession>
<dbReference type="AlphaFoldDB" id="X1Q3M1"/>
<reference evidence="6" key="1">
    <citation type="journal article" date="2014" name="Front. Microbiol.">
        <title>High frequency of phylogenetically diverse reductive dehalogenase-homologous genes in deep subseafloor sedimentary metagenomes.</title>
        <authorList>
            <person name="Kawai M."/>
            <person name="Futagami T."/>
            <person name="Toyoda A."/>
            <person name="Takaki Y."/>
            <person name="Nishi S."/>
            <person name="Hori S."/>
            <person name="Arai W."/>
            <person name="Tsubouchi T."/>
            <person name="Morono Y."/>
            <person name="Uchiyama I."/>
            <person name="Ito T."/>
            <person name="Fujiyama A."/>
            <person name="Inagaki F."/>
            <person name="Takami H."/>
        </authorList>
    </citation>
    <scope>NUCLEOTIDE SEQUENCE</scope>
    <source>
        <strain evidence="6">Expedition CK06-06</strain>
    </source>
</reference>
<dbReference type="InterPro" id="IPR007630">
    <property type="entry name" value="RNA_pol_sigma70_r4"/>
</dbReference>
<dbReference type="InterPro" id="IPR014284">
    <property type="entry name" value="RNA_pol_sigma-70_dom"/>
</dbReference>
<evidence type="ECO:0000256" key="4">
    <source>
        <dbReference type="ARBA" id="ARBA00023163"/>
    </source>
</evidence>
<dbReference type="GO" id="GO:0006352">
    <property type="term" value="P:DNA-templated transcription initiation"/>
    <property type="evidence" value="ECO:0007669"/>
    <property type="project" value="InterPro"/>
</dbReference>
<dbReference type="GO" id="GO:0016987">
    <property type="term" value="F:sigma factor activity"/>
    <property type="evidence" value="ECO:0007669"/>
    <property type="project" value="UniProtKB-KW"/>
</dbReference>
<organism evidence="6">
    <name type="scientific">marine sediment metagenome</name>
    <dbReference type="NCBI Taxonomy" id="412755"/>
    <lineage>
        <taxon>unclassified sequences</taxon>
        <taxon>metagenomes</taxon>
        <taxon>ecological metagenomes</taxon>
    </lineage>
</organism>
<keyword evidence="1" id="KW-0805">Transcription regulation</keyword>
<evidence type="ECO:0000256" key="2">
    <source>
        <dbReference type="ARBA" id="ARBA00023082"/>
    </source>
</evidence>
<feature type="domain" description="RNA polymerase sigma-70 region 4" evidence="5">
    <location>
        <begin position="84"/>
        <end position="129"/>
    </location>
</feature>
<dbReference type="SUPFAM" id="SSF88659">
    <property type="entry name" value="Sigma3 and sigma4 domains of RNA polymerase sigma factors"/>
    <property type="match status" value="1"/>
</dbReference>
<dbReference type="EMBL" id="BARV01026165">
    <property type="protein sequence ID" value="GAI37839.1"/>
    <property type="molecule type" value="Genomic_DNA"/>
</dbReference>
<dbReference type="InterPro" id="IPR013324">
    <property type="entry name" value="RNA_pol_sigma_r3/r4-like"/>
</dbReference>
<protein>
    <recommendedName>
        <fullName evidence="5">RNA polymerase sigma-70 region 4 domain-containing protein</fullName>
    </recommendedName>
</protein>
<evidence type="ECO:0000256" key="1">
    <source>
        <dbReference type="ARBA" id="ARBA00023015"/>
    </source>
</evidence>